<dbReference type="PANTHER" id="PTHR43011">
    <property type="entry name" value="IRON-SULFUR CLUSTER ASSEMBLY 2 HOMOLOG, MITOCHONDRIAL"/>
    <property type="match status" value="1"/>
</dbReference>
<dbReference type="Proteomes" id="UP000707356">
    <property type="component" value="Unassembled WGS sequence"/>
</dbReference>
<reference evidence="2" key="2">
    <citation type="journal article" date="2022" name="Microbiol. Resour. Announc.">
        <title>Metagenome Sequencing to Explore Phylogenomics of Terrestrial Cyanobacteria.</title>
        <authorList>
            <person name="Ward R.D."/>
            <person name="Stajich J.E."/>
            <person name="Johansen J.R."/>
            <person name="Huntemann M."/>
            <person name="Clum A."/>
            <person name="Foster B."/>
            <person name="Foster B."/>
            <person name="Roux S."/>
            <person name="Palaniappan K."/>
            <person name="Varghese N."/>
            <person name="Mukherjee S."/>
            <person name="Reddy T.B.K."/>
            <person name="Daum C."/>
            <person name="Copeland A."/>
            <person name="Chen I.A."/>
            <person name="Ivanova N.N."/>
            <person name="Kyrpides N.C."/>
            <person name="Shapiro N."/>
            <person name="Eloe-Fadrosh E.A."/>
            <person name="Pietrasiak N."/>
        </authorList>
    </citation>
    <scope>NUCLEOTIDE SEQUENCE</scope>
    <source>
        <strain evidence="2">GSE-TBD4-15B</strain>
    </source>
</reference>
<evidence type="ECO:0000313" key="3">
    <source>
        <dbReference type="Proteomes" id="UP000707356"/>
    </source>
</evidence>
<dbReference type="AlphaFoldDB" id="A0A951PGW5"/>
<dbReference type="InterPro" id="IPR000361">
    <property type="entry name" value="ATAP_core_dom"/>
</dbReference>
<evidence type="ECO:0000313" key="2">
    <source>
        <dbReference type="EMBL" id="MBW4468640.1"/>
    </source>
</evidence>
<dbReference type="GO" id="GO:0051537">
    <property type="term" value="F:2 iron, 2 sulfur cluster binding"/>
    <property type="evidence" value="ECO:0007669"/>
    <property type="project" value="UniProtKB-ARBA"/>
</dbReference>
<dbReference type="EMBL" id="JAHHHV010000091">
    <property type="protein sequence ID" value="MBW4468640.1"/>
    <property type="molecule type" value="Genomic_DNA"/>
</dbReference>
<dbReference type="InterPro" id="IPR035903">
    <property type="entry name" value="HesB-like_dom_sf"/>
</dbReference>
<dbReference type="PROSITE" id="PS01152">
    <property type="entry name" value="HESB"/>
    <property type="match status" value="1"/>
</dbReference>
<dbReference type="NCBIfam" id="TIGR00049">
    <property type="entry name" value="iron-sulfur cluster assembly accessory protein"/>
    <property type="match status" value="1"/>
</dbReference>
<gene>
    <name evidence="2" type="ORF">KME07_24715</name>
</gene>
<proteinExistence type="predicted"/>
<organism evidence="2 3">
    <name type="scientific">Pegethrix bostrychoides GSE-TBD4-15B</name>
    <dbReference type="NCBI Taxonomy" id="2839662"/>
    <lineage>
        <taxon>Bacteria</taxon>
        <taxon>Bacillati</taxon>
        <taxon>Cyanobacteriota</taxon>
        <taxon>Cyanophyceae</taxon>
        <taxon>Oculatellales</taxon>
        <taxon>Oculatellaceae</taxon>
        <taxon>Pegethrix</taxon>
    </lineage>
</organism>
<dbReference type="Pfam" id="PF01521">
    <property type="entry name" value="Fe-S_biosyn"/>
    <property type="match status" value="1"/>
</dbReference>
<evidence type="ECO:0000259" key="1">
    <source>
        <dbReference type="Pfam" id="PF01521"/>
    </source>
</evidence>
<dbReference type="GO" id="GO:0005506">
    <property type="term" value="F:iron ion binding"/>
    <property type="evidence" value="ECO:0007669"/>
    <property type="project" value="TreeGrafter"/>
</dbReference>
<dbReference type="GO" id="GO:0016226">
    <property type="term" value="P:iron-sulfur cluster assembly"/>
    <property type="evidence" value="ECO:0007669"/>
    <property type="project" value="InterPro"/>
</dbReference>
<dbReference type="InterPro" id="IPR016092">
    <property type="entry name" value="ATAP"/>
</dbReference>
<feature type="domain" description="Core" evidence="1">
    <location>
        <begin position="2"/>
        <end position="103"/>
    </location>
</feature>
<sequence>MIHITQAAASEIQRAKAKNANPGALFRLAALSGGCADWYYSLSLSDQPQEGDHLLDCQGIQIAVAAQSWSQLDGLKLDYSEDLMGGGFRFHNPNAISSCGCGNSFSVSAPAE</sequence>
<comment type="caution">
    <text evidence="2">The sequence shown here is derived from an EMBL/GenBank/DDBJ whole genome shotgun (WGS) entry which is preliminary data.</text>
</comment>
<dbReference type="Gene3D" id="2.60.300.12">
    <property type="entry name" value="HesB-like domain"/>
    <property type="match status" value="1"/>
</dbReference>
<accession>A0A951PGW5</accession>
<name>A0A951PGW5_9CYAN</name>
<dbReference type="InterPro" id="IPR017870">
    <property type="entry name" value="FeS_cluster_insertion_CS"/>
</dbReference>
<reference evidence="2" key="1">
    <citation type="submission" date="2021-05" db="EMBL/GenBank/DDBJ databases">
        <authorList>
            <person name="Pietrasiak N."/>
            <person name="Ward R."/>
            <person name="Stajich J.E."/>
            <person name="Kurbessoian T."/>
        </authorList>
    </citation>
    <scope>NUCLEOTIDE SEQUENCE</scope>
    <source>
        <strain evidence="2">GSE-TBD4-15B</strain>
    </source>
</reference>
<protein>
    <submittedName>
        <fullName evidence="2">Iron-sulfur cluster assembly accessory protein</fullName>
    </submittedName>
</protein>
<dbReference type="SUPFAM" id="SSF89360">
    <property type="entry name" value="HesB-like domain"/>
    <property type="match status" value="1"/>
</dbReference>
<dbReference type="GO" id="GO:0051539">
    <property type="term" value="F:4 iron, 4 sulfur cluster binding"/>
    <property type="evidence" value="ECO:0007669"/>
    <property type="project" value="TreeGrafter"/>
</dbReference>
<dbReference type="PANTHER" id="PTHR43011:SF1">
    <property type="entry name" value="IRON-SULFUR CLUSTER ASSEMBLY 2 HOMOLOG, MITOCHONDRIAL"/>
    <property type="match status" value="1"/>
</dbReference>